<evidence type="ECO:0000313" key="2">
    <source>
        <dbReference type="EMBL" id="MCH4812845.1"/>
    </source>
</evidence>
<name>A0ABS9S9Q9_9GAMM</name>
<feature type="chain" id="PRO_5046034032" evidence="1">
    <location>
        <begin position="25"/>
        <end position="549"/>
    </location>
</feature>
<reference evidence="2 3" key="1">
    <citation type="submission" date="2022-03" db="EMBL/GenBank/DDBJ databases">
        <title>Genomic signatures underlying metal tolerance in selected Arctic bacterial isolates.</title>
        <authorList>
            <person name="Thomas F.A."/>
            <person name="Venkatachalam S."/>
            <person name="Krishnan K.P."/>
        </authorList>
    </citation>
    <scope>NUCLEOTIDE SEQUENCE [LARGE SCALE GENOMIC DNA]</scope>
    <source>
        <strain evidence="2 3">HM116</strain>
    </source>
</reference>
<proteinExistence type="predicted"/>
<gene>
    <name evidence="2" type="ORF">MLE19_16035</name>
</gene>
<accession>A0ABS9S9Q9</accession>
<evidence type="ECO:0000313" key="3">
    <source>
        <dbReference type="Proteomes" id="UP001320609"/>
    </source>
</evidence>
<dbReference type="Proteomes" id="UP001320609">
    <property type="component" value="Unassembled WGS sequence"/>
</dbReference>
<feature type="signal peptide" evidence="1">
    <location>
        <begin position="1"/>
        <end position="24"/>
    </location>
</feature>
<dbReference type="RefSeq" id="WP_240719139.1">
    <property type="nucleotide sequence ID" value="NZ_JAKVTW010000013.1"/>
</dbReference>
<keyword evidence="1" id="KW-0732">Signal</keyword>
<protein>
    <submittedName>
        <fullName evidence="2">Uncharacterized protein</fullName>
    </submittedName>
</protein>
<organism evidence="2 3">
    <name type="scientific">Vreelandella neptunia</name>
    <dbReference type="NCBI Taxonomy" id="115551"/>
    <lineage>
        <taxon>Bacteria</taxon>
        <taxon>Pseudomonadati</taxon>
        <taxon>Pseudomonadota</taxon>
        <taxon>Gammaproteobacteria</taxon>
        <taxon>Oceanospirillales</taxon>
        <taxon>Halomonadaceae</taxon>
        <taxon>Vreelandella</taxon>
    </lineage>
</organism>
<dbReference type="EMBL" id="JAKVTW010000013">
    <property type="protein sequence ID" value="MCH4812845.1"/>
    <property type="molecule type" value="Genomic_DNA"/>
</dbReference>
<keyword evidence="3" id="KW-1185">Reference proteome</keyword>
<sequence length="549" mass="61806">MKTKTKVIGVATVITSLLIPIAQANIPITRQTHDGITLYDNGSEIRAFDRVIANGYEGIKRIENLGGELGSDILRTTNSRFNCEIPVNPHCDGSDFNQYCDPVTKQQEVFPNEKDARKWVGSCFNEQTIFDIESDLAIAMARTGSTRAFYQFRDTVQVRRPSDMMNTEEREIYYTVILDKNEKPGNAYKSGVTISESEYKTNLYVVYENSGTVDLLDDAVSSDNAGDLIVYKMDGSLPESSTLTEVETFQNPDFDTERLVENDPNFQYETDGVKNVLAYASLLKEHYNPDVLIVDYHNPITIKQCAVGNDGSCLPESHSQSDPIFKPRMDILTTDRTFYRNVCTGEGVTYTQTNRVEADVNSIVERYVITPESNINGEMTDQELLALDRLVPFEIKDNETVVKEFYASHSGFTYNTGIRGFDDRITEYLGKNSVSPTNTLSPLSPTCTGLDSYEDIDCYDRWNGLHHDHYIKPIPAVEDISIVDVNYEERVMTSPSTTEIDEDGNEVIVPAVYDWIKKNTCNTTSGTRTYNVNEFCSGSNIKCLSVDRM</sequence>
<evidence type="ECO:0000256" key="1">
    <source>
        <dbReference type="SAM" id="SignalP"/>
    </source>
</evidence>
<comment type="caution">
    <text evidence="2">The sequence shown here is derived from an EMBL/GenBank/DDBJ whole genome shotgun (WGS) entry which is preliminary data.</text>
</comment>